<accession>A0ABQ6HPR0</accession>
<comment type="caution">
    <text evidence="2">The sequence shown here is derived from an EMBL/GenBank/DDBJ whole genome shotgun (WGS) entry which is preliminary data.</text>
</comment>
<keyword evidence="3" id="KW-1185">Reference proteome</keyword>
<feature type="compositionally biased region" description="Basic and acidic residues" evidence="1">
    <location>
        <begin position="18"/>
        <end position="34"/>
    </location>
</feature>
<dbReference type="EMBL" id="BSUJ01000001">
    <property type="protein sequence ID" value="GMA20152.1"/>
    <property type="molecule type" value="Genomic_DNA"/>
</dbReference>
<organism evidence="2 3">
    <name type="scientific">Arsenicicoccus piscis</name>
    <dbReference type="NCBI Taxonomy" id="673954"/>
    <lineage>
        <taxon>Bacteria</taxon>
        <taxon>Bacillati</taxon>
        <taxon>Actinomycetota</taxon>
        <taxon>Actinomycetes</taxon>
        <taxon>Micrococcales</taxon>
        <taxon>Intrasporangiaceae</taxon>
        <taxon>Arsenicicoccus</taxon>
    </lineage>
</organism>
<evidence type="ECO:0000256" key="1">
    <source>
        <dbReference type="SAM" id="MobiDB-lite"/>
    </source>
</evidence>
<name>A0ABQ6HPR0_9MICO</name>
<gene>
    <name evidence="2" type="ORF">GCM10025862_21730</name>
</gene>
<reference evidence="3" key="1">
    <citation type="journal article" date="2019" name="Int. J. Syst. Evol. Microbiol.">
        <title>The Global Catalogue of Microorganisms (GCM) 10K type strain sequencing project: providing services to taxonomists for standard genome sequencing and annotation.</title>
        <authorList>
            <consortium name="The Broad Institute Genomics Platform"/>
            <consortium name="The Broad Institute Genome Sequencing Center for Infectious Disease"/>
            <person name="Wu L."/>
            <person name="Ma J."/>
        </authorList>
    </citation>
    <scope>NUCLEOTIDE SEQUENCE [LARGE SCALE GENOMIC DNA]</scope>
    <source>
        <strain evidence="3">NBRC 105830</strain>
    </source>
</reference>
<evidence type="ECO:0000313" key="2">
    <source>
        <dbReference type="EMBL" id="GMA20152.1"/>
    </source>
</evidence>
<dbReference type="Proteomes" id="UP001157109">
    <property type="component" value="Unassembled WGS sequence"/>
</dbReference>
<evidence type="ECO:0000313" key="3">
    <source>
        <dbReference type="Proteomes" id="UP001157109"/>
    </source>
</evidence>
<protein>
    <submittedName>
        <fullName evidence="2">Uncharacterized protein</fullName>
    </submittedName>
</protein>
<proteinExistence type="predicted"/>
<sequence>MGVAQGVHEVARRQVGLLRDHHGEQRVGRDVERHAEEDVGAALVELAGQPPVRDVELEHRVARWQRHLVDLGDVPRRDDVPAAVGVGAQRVDDAGDLVDVPAVRRRPGPPLVPVDRPEVTLLVGPLVPDADAALVQPGDVGVAAQEPEQLADDRAQVQPLGGEHGEAGREVEAHLVAEDAAGAGAGAVGLVHAGGEHVVEQVEILLHEAPP</sequence>
<feature type="region of interest" description="Disordered" evidence="1">
    <location>
        <begin position="14"/>
        <end position="34"/>
    </location>
</feature>